<accession>A0A9N8EZ41</accession>
<feature type="region of interest" description="Disordered" evidence="1">
    <location>
        <begin position="281"/>
        <end position="304"/>
    </location>
</feature>
<organism evidence="2 3">
    <name type="scientific">Seminavis robusta</name>
    <dbReference type="NCBI Taxonomy" id="568900"/>
    <lineage>
        <taxon>Eukaryota</taxon>
        <taxon>Sar</taxon>
        <taxon>Stramenopiles</taxon>
        <taxon>Ochrophyta</taxon>
        <taxon>Bacillariophyta</taxon>
        <taxon>Bacillariophyceae</taxon>
        <taxon>Bacillariophycidae</taxon>
        <taxon>Naviculales</taxon>
        <taxon>Naviculaceae</taxon>
        <taxon>Seminavis</taxon>
    </lineage>
</organism>
<evidence type="ECO:0000313" key="2">
    <source>
        <dbReference type="EMBL" id="CAB9527669.1"/>
    </source>
</evidence>
<proteinExistence type="predicted"/>
<sequence length="304" mass="34058">MNIPSHIVILHKGIQDDDSDSVITFNDGEVSRFDSLMANNVSHCIKYPRFNQSPQPAPIMEQQEQVCNSGPRRIARRRCSVRLPKKFLFHHIESATESDGETEPEEPASVAEVQQAIKIVDSDLHTPSLDTSCFNLDSGSGSSELQAYAKEEIWGESDARIGQEEKRVSSSFAPLPPRRKESFHVSAIEDFIEDLLSQSNASTGIKSFEDEGDLTNVLLPCRDDLQEEENLRRRRSQVMPPRLPKRKGSTTGIDNSLLPLPSCNPRTPSRVERFSRNAEALSTSLHRQQPARKVVLHMSNSRSA</sequence>
<gene>
    <name evidence="2" type="ORF">SEMRO_2042_G312290.1</name>
</gene>
<protein>
    <submittedName>
        <fullName evidence="2">Uncharacterized protein</fullName>
    </submittedName>
</protein>
<dbReference type="AlphaFoldDB" id="A0A9N8EZ41"/>
<evidence type="ECO:0000256" key="1">
    <source>
        <dbReference type="SAM" id="MobiDB-lite"/>
    </source>
</evidence>
<evidence type="ECO:0000313" key="3">
    <source>
        <dbReference type="Proteomes" id="UP001153069"/>
    </source>
</evidence>
<dbReference type="EMBL" id="CAICTM010002040">
    <property type="protein sequence ID" value="CAB9527669.1"/>
    <property type="molecule type" value="Genomic_DNA"/>
</dbReference>
<name>A0A9N8EZ41_9STRA</name>
<keyword evidence="3" id="KW-1185">Reference proteome</keyword>
<feature type="region of interest" description="Disordered" evidence="1">
    <location>
        <begin position="228"/>
        <end position="269"/>
    </location>
</feature>
<dbReference type="Proteomes" id="UP001153069">
    <property type="component" value="Unassembled WGS sequence"/>
</dbReference>
<comment type="caution">
    <text evidence="2">The sequence shown here is derived from an EMBL/GenBank/DDBJ whole genome shotgun (WGS) entry which is preliminary data.</text>
</comment>
<reference evidence="2" key="1">
    <citation type="submission" date="2020-06" db="EMBL/GenBank/DDBJ databases">
        <authorList>
            <consortium name="Plant Systems Biology data submission"/>
        </authorList>
    </citation>
    <scope>NUCLEOTIDE SEQUENCE</scope>
    <source>
        <strain evidence="2">D6</strain>
    </source>
</reference>